<dbReference type="RefSeq" id="WP_146838165.1">
    <property type="nucleotide sequence ID" value="NZ_BJVQ01000033.1"/>
</dbReference>
<evidence type="ECO:0000256" key="1">
    <source>
        <dbReference type="ARBA" id="ARBA00008791"/>
    </source>
</evidence>
<dbReference type="OrthoDB" id="3174546at2"/>
<dbReference type="InterPro" id="IPR006015">
    <property type="entry name" value="Universal_stress_UspA"/>
</dbReference>
<dbReference type="AlphaFoldDB" id="A0A511FDA7"/>
<organism evidence="3 5">
    <name type="scientific">Cellulomonas hominis</name>
    <dbReference type="NCBI Taxonomy" id="156981"/>
    <lineage>
        <taxon>Bacteria</taxon>
        <taxon>Bacillati</taxon>
        <taxon>Actinomycetota</taxon>
        <taxon>Actinomycetes</taxon>
        <taxon>Micrococcales</taxon>
        <taxon>Cellulomonadaceae</taxon>
        <taxon>Cellulomonas</taxon>
    </lineage>
</organism>
<sequence>MDDRVIVGYDTSTESAAAVRWAATEAARRGWGLEVVHVWGFAGQEHGGAGDSWLGRQVLAQVQEVADEGAALARETAPDVEAAGVVLHGPPAATLVARAADARLVVLGRHGAGRISGALVGSVASGVLHHASGPVVVVPDESHAGGSGDPVVVGFDGSPGGFGALEAACDQAEVHGTEVVALTAWTPTAEVSSLSYWTLAYPRQSPGEVALDDAERVLERARSWSASRHDVTVTCDLAEGRAADVLVRRSRHASLVVVGTRGRGGFASLVLGSTSRAVVQRAHCPVLVTRGARAHDADAAGPAGREREATR</sequence>
<reference evidence="4 6" key="2">
    <citation type="submission" date="2020-08" db="EMBL/GenBank/DDBJ databases">
        <title>Sequencing the genomes of 1000 actinobacteria strains.</title>
        <authorList>
            <person name="Klenk H.-P."/>
        </authorList>
    </citation>
    <scope>NUCLEOTIDE SEQUENCE [LARGE SCALE GENOMIC DNA]</scope>
    <source>
        <strain evidence="4 6">DSM 9581</strain>
    </source>
</reference>
<comment type="caution">
    <text evidence="3">The sequence shown here is derived from an EMBL/GenBank/DDBJ whole genome shotgun (WGS) entry which is preliminary data.</text>
</comment>
<name>A0A511FDA7_9CELL</name>
<keyword evidence="5" id="KW-1185">Reference proteome</keyword>
<evidence type="ECO:0000313" key="3">
    <source>
        <dbReference type="EMBL" id="GEL47236.1"/>
    </source>
</evidence>
<proteinExistence type="inferred from homology"/>
<dbReference type="PANTHER" id="PTHR46268">
    <property type="entry name" value="STRESS RESPONSE PROTEIN NHAX"/>
    <property type="match status" value="1"/>
</dbReference>
<dbReference type="Proteomes" id="UP000321723">
    <property type="component" value="Unassembled WGS sequence"/>
</dbReference>
<gene>
    <name evidence="3" type="ORF">CHO01_23520</name>
    <name evidence="4" type="ORF">HNR08_002937</name>
</gene>
<reference evidence="3 5" key="1">
    <citation type="submission" date="2019-07" db="EMBL/GenBank/DDBJ databases">
        <title>Whole genome shotgun sequence of Cellulomonas hominis NBRC 16055.</title>
        <authorList>
            <person name="Hosoyama A."/>
            <person name="Uohara A."/>
            <person name="Ohji S."/>
            <person name="Ichikawa N."/>
        </authorList>
    </citation>
    <scope>NUCLEOTIDE SEQUENCE [LARGE SCALE GENOMIC DNA]</scope>
    <source>
        <strain evidence="3 5">NBRC 16055</strain>
    </source>
</reference>
<evidence type="ECO:0000259" key="2">
    <source>
        <dbReference type="Pfam" id="PF00582"/>
    </source>
</evidence>
<dbReference type="EMBL" id="BJVQ01000033">
    <property type="protein sequence ID" value="GEL47236.1"/>
    <property type="molecule type" value="Genomic_DNA"/>
</dbReference>
<evidence type="ECO:0000313" key="4">
    <source>
        <dbReference type="EMBL" id="MBB5474201.1"/>
    </source>
</evidence>
<evidence type="ECO:0000313" key="6">
    <source>
        <dbReference type="Proteomes" id="UP000564629"/>
    </source>
</evidence>
<dbReference type="PRINTS" id="PR01438">
    <property type="entry name" value="UNVRSLSTRESS"/>
</dbReference>
<dbReference type="InterPro" id="IPR006016">
    <property type="entry name" value="UspA"/>
</dbReference>
<feature type="domain" description="UspA" evidence="2">
    <location>
        <begin position="3"/>
        <end position="139"/>
    </location>
</feature>
<dbReference type="InterPro" id="IPR014729">
    <property type="entry name" value="Rossmann-like_a/b/a_fold"/>
</dbReference>
<feature type="domain" description="UspA" evidence="2">
    <location>
        <begin position="150"/>
        <end position="290"/>
    </location>
</feature>
<dbReference type="SUPFAM" id="SSF52402">
    <property type="entry name" value="Adenine nucleotide alpha hydrolases-like"/>
    <property type="match status" value="2"/>
</dbReference>
<evidence type="ECO:0000313" key="5">
    <source>
        <dbReference type="Proteomes" id="UP000321723"/>
    </source>
</evidence>
<comment type="similarity">
    <text evidence="1">Belongs to the universal stress protein A family.</text>
</comment>
<dbReference type="PANTHER" id="PTHR46268:SF6">
    <property type="entry name" value="UNIVERSAL STRESS PROTEIN UP12"/>
    <property type="match status" value="1"/>
</dbReference>
<dbReference type="Proteomes" id="UP000564629">
    <property type="component" value="Unassembled WGS sequence"/>
</dbReference>
<dbReference type="EMBL" id="JACHDN010000001">
    <property type="protein sequence ID" value="MBB5474201.1"/>
    <property type="molecule type" value="Genomic_DNA"/>
</dbReference>
<dbReference type="Gene3D" id="3.40.50.620">
    <property type="entry name" value="HUPs"/>
    <property type="match status" value="2"/>
</dbReference>
<accession>A0A511FDA7</accession>
<protein>
    <submittedName>
        <fullName evidence="4">Nucleotide-binding universal stress UspA family protein</fullName>
    </submittedName>
    <submittedName>
        <fullName evidence="3">Universal stress protein</fullName>
    </submittedName>
</protein>
<dbReference type="Pfam" id="PF00582">
    <property type="entry name" value="Usp"/>
    <property type="match status" value="2"/>
</dbReference>